<proteinExistence type="predicted"/>
<name>A0A0A9DE09_ARUDO</name>
<organism evidence="1">
    <name type="scientific">Arundo donax</name>
    <name type="common">Giant reed</name>
    <name type="synonym">Donax arundinaceus</name>
    <dbReference type="NCBI Taxonomy" id="35708"/>
    <lineage>
        <taxon>Eukaryota</taxon>
        <taxon>Viridiplantae</taxon>
        <taxon>Streptophyta</taxon>
        <taxon>Embryophyta</taxon>
        <taxon>Tracheophyta</taxon>
        <taxon>Spermatophyta</taxon>
        <taxon>Magnoliopsida</taxon>
        <taxon>Liliopsida</taxon>
        <taxon>Poales</taxon>
        <taxon>Poaceae</taxon>
        <taxon>PACMAD clade</taxon>
        <taxon>Arundinoideae</taxon>
        <taxon>Arundineae</taxon>
        <taxon>Arundo</taxon>
    </lineage>
</organism>
<protein>
    <submittedName>
        <fullName evidence="1">Uncharacterized protein</fullName>
    </submittedName>
</protein>
<reference evidence="1" key="2">
    <citation type="journal article" date="2015" name="Data Brief">
        <title>Shoot transcriptome of the giant reed, Arundo donax.</title>
        <authorList>
            <person name="Barrero R.A."/>
            <person name="Guerrero F.D."/>
            <person name="Moolhuijzen P."/>
            <person name="Goolsby J.A."/>
            <person name="Tidwell J."/>
            <person name="Bellgard S.E."/>
            <person name="Bellgard M.I."/>
        </authorList>
    </citation>
    <scope>NUCLEOTIDE SEQUENCE</scope>
    <source>
        <tissue evidence="1">Shoot tissue taken approximately 20 cm above the soil surface</tissue>
    </source>
</reference>
<sequence length="81" mass="9594">MAGESHSDRQVTRSSFSATLVEHHYELRVRHGQHGHIKRIKRLKGTKTYMFMRMKMMNLRTDLAEISLAVAFFPCKIKKYR</sequence>
<evidence type="ECO:0000313" key="1">
    <source>
        <dbReference type="EMBL" id="JAD83880.1"/>
    </source>
</evidence>
<reference evidence="1" key="1">
    <citation type="submission" date="2014-09" db="EMBL/GenBank/DDBJ databases">
        <authorList>
            <person name="Magalhaes I.L.F."/>
            <person name="Oliveira U."/>
            <person name="Santos F.R."/>
            <person name="Vidigal T.H.D.A."/>
            <person name="Brescovit A.D."/>
            <person name="Santos A.J."/>
        </authorList>
    </citation>
    <scope>NUCLEOTIDE SEQUENCE</scope>
    <source>
        <tissue evidence="1">Shoot tissue taken approximately 20 cm above the soil surface</tissue>
    </source>
</reference>
<accession>A0A0A9DE09</accession>
<dbReference type="AlphaFoldDB" id="A0A0A9DE09"/>
<dbReference type="EMBL" id="GBRH01214015">
    <property type="protein sequence ID" value="JAD83880.1"/>
    <property type="molecule type" value="Transcribed_RNA"/>
</dbReference>